<dbReference type="SUPFAM" id="SSF103025">
    <property type="entry name" value="Folate-binding domain"/>
    <property type="match status" value="1"/>
</dbReference>
<evidence type="ECO:0000256" key="5">
    <source>
        <dbReference type="ARBA" id="ARBA00093637"/>
    </source>
</evidence>
<reference evidence="8" key="1">
    <citation type="submission" date="2021-02" db="EMBL/GenBank/DDBJ databases">
        <authorList>
            <person name="Syme A R."/>
            <person name="Syme A R."/>
            <person name="Moolhuijzen P."/>
        </authorList>
    </citation>
    <scope>NUCLEOTIDE SEQUENCE</scope>
    <source>
        <strain evidence="8">W1-1</strain>
    </source>
</reference>
<dbReference type="EMBL" id="HG992979">
    <property type="protein sequence ID" value="CAE7020824.1"/>
    <property type="molecule type" value="Genomic_DNA"/>
</dbReference>
<dbReference type="InterPro" id="IPR045179">
    <property type="entry name" value="YgfZ/GcvT"/>
</dbReference>
<evidence type="ECO:0000259" key="6">
    <source>
        <dbReference type="Pfam" id="PF01571"/>
    </source>
</evidence>
<dbReference type="GO" id="GO:0005759">
    <property type="term" value="C:mitochondrial matrix"/>
    <property type="evidence" value="ECO:0007669"/>
    <property type="project" value="UniProtKB-SubCell"/>
</dbReference>
<dbReference type="PANTHER" id="PTHR22602">
    <property type="entry name" value="TRANSFERASE CAF17, MITOCHONDRIAL-RELATED"/>
    <property type="match status" value="1"/>
</dbReference>
<dbReference type="InterPro" id="IPR027266">
    <property type="entry name" value="TrmE/GcvT-like"/>
</dbReference>
<name>A0A6S6VLD0_9PLEO</name>
<evidence type="ECO:0000256" key="2">
    <source>
        <dbReference type="ARBA" id="ARBA00022946"/>
    </source>
</evidence>
<evidence type="ECO:0000256" key="1">
    <source>
        <dbReference type="ARBA" id="ARBA00004305"/>
    </source>
</evidence>
<protein>
    <recommendedName>
        <fullName evidence="5">Iron-sulfur cluster assembly factor IBA57 homolog, mitochondrial</fullName>
    </recommendedName>
</protein>
<dbReference type="NCBIfam" id="TIGR03317">
    <property type="entry name" value="ygfZ_signature"/>
    <property type="match status" value="1"/>
</dbReference>
<comment type="subcellular location">
    <subcellularLocation>
        <location evidence="1">Mitochondrion matrix</location>
    </subcellularLocation>
</comment>
<dbReference type="Proteomes" id="UP000472372">
    <property type="component" value="Chromosome 3"/>
</dbReference>
<dbReference type="InterPro" id="IPR057460">
    <property type="entry name" value="CAF17_C"/>
</dbReference>
<dbReference type="Gene3D" id="2.40.30.160">
    <property type="match status" value="1"/>
</dbReference>
<feature type="domain" description="GCVT N-terminal" evidence="6">
    <location>
        <begin position="102"/>
        <end position="214"/>
    </location>
</feature>
<keyword evidence="3" id="KW-0496">Mitochondrion</keyword>
<keyword evidence="2" id="KW-0809">Transit peptide</keyword>
<sequence>MAALPFSAPLRTPKHICGTCGTSLRSFRRPAVVTHQAFRSASSSNRQIIHRPTSQQYLRKRVDTQPTRNGPLCQFRRTRGYSTTNTAPLPATSGFAHLPHRRLISLSGPDAAKFLQGLITNNVDPNRPKPFYSAFLNAQGRVLWDVFVWVWPELLAEEKQWTCYIEVDEREAEELKKHLKRHKLRSKVEIEDISEDEVCVWAAWGSAADAPVDANDAMVDMQDPRAPNFHRYLAYADVKTLVPGTEPLGVTEYQVERYRYGIAEGPDEIPRENALPMEYNIDLWHGIDFKKGCYVGQELTIRTKHTGVVRKRVLPITLQLHPLAEPVETIRVEPGSEIKTIDDTHIGLKRGRARGKLIANVGDVGLALCRLEQMTSMKIDGSMHSAKPQMRFACYTVDGDVVEVQAVLHDWFLERERELWDKHGQRGV</sequence>
<organism evidence="8 9">
    <name type="scientific">Pyrenophora teres f. teres</name>
    <dbReference type="NCBI Taxonomy" id="97479"/>
    <lineage>
        <taxon>Eukaryota</taxon>
        <taxon>Fungi</taxon>
        <taxon>Dikarya</taxon>
        <taxon>Ascomycota</taxon>
        <taxon>Pezizomycotina</taxon>
        <taxon>Dothideomycetes</taxon>
        <taxon>Pleosporomycetidae</taxon>
        <taxon>Pleosporales</taxon>
        <taxon>Pleosporineae</taxon>
        <taxon>Pleosporaceae</taxon>
        <taxon>Pyrenophora</taxon>
    </lineage>
</organism>
<gene>
    <name evidence="8" type="ORF">PTTW11_03151</name>
</gene>
<dbReference type="InterPro" id="IPR017703">
    <property type="entry name" value="YgfZ/GCV_T_CS"/>
</dbReference>
<evidence type="ECO:0000256" key="4">
    <source>
        <dbReference type="ARBA" id="ARBA00093447"/>
    </source>
</evidence>
<evidence type="ECO:0000313" key="8">
    <source>
        <dbReference type="EMBL" id="CAE7020824.1"/>
    </source>
</evidence>
<dbReference type="Pfam" id="PF01571">
    <property type="entry name" value="GCV_T"/>
    <property type="match status" value="1"/>
</dbReference>
<dbReference type="PANTHER" id="PTHR22602:SF0">
    <property type="entry name" value="TRANSFERASE CAF17, MITOCHONDRIAL-RELATED"/>
    <property type="match status" value="1"/>
</dbReference>
<dbReference type="Gene3D" id="3.30.1360.120">
    <property type="entry name" value="Probable tRNA modification gtpase trme, domain 1"/>
    <property type="match status" value="1"/>
</dbReference>
<evidence type="ECO:0000256" key="3">
    <source>
        <dbReference type="ARBA" id="ARBA00023128"/>
    </source>
</evidence>
<accession>A0A6S6VLD0</accession>
<feature type="domain" description="CAF17 C-terminal" evidence="7">
    <location>
        <begin position="310"/>
        <end position="381"/>
    </location>
</feature>
<dbReference type="Pfam" id="PF25455">
    <property type="entry name" value="Beta-barrel_CAF17_C"/>
    <property type="match status" value="1"/>
</dbReference>
<comment type="similarity">
    <text evidence="4">Belongs to the GcvT family. CAF17/IBA57 subfamily.</text>
</comment>
<dbReference type="AlphaFoldDB" id="A0A6S6VLD0"/>
<dbReference type="InterPro" id="IPR006222">
    <property type="entry name" value="GCVT_N"/>
</dbReference>
<evidence type="ECO:0000259" key="7">
    <source>
        <dbReference type="Pfam" id="PF25455"/>
    </source>
</evidence>
<proteinExistence type="inferred from homology"/>
<dbReference type="GO" id="GO:0016226">
    <property type="term" value="P:iron-sulfur cluster assembly"/>
    <property type="evidence" value="ECO:0007669"/>
    <property type="project" value="TreeGrafter"/>
</dbReference>
<evidence type="ECO:0000313" key="9">
    <source>
        <dbReference type="Proteomes" id="UP000472372"/>
    </source>
</evidence>